<name>A0ABV6L1Z1_9SPHI</name>
<reference evidence="1 2" key="1">
    <citation type="submission" date="2024-09" db="EMBL/GenBank/DDBJ databases">
        <authorList>
            <person name="Sun Q."/>
            <person name="Mori K."/>
        </authorList>
    </citation>
    <scope>NUCLEOTIDE SEQUENCE [LARGE SCALE GENOMIC DNA]</scope>
    <source>
        <strain evidence="1 2">NCAIM B.02415</strain>
    </source>
</reference>
<dbReference type="EMBL" id="JBHLTS010000017">
    <property type="protein sequence ID" value="MFC0513727.1"/>
    <property type="molecule type" value="Genomic_DNA"/>
</dbReference>
<protein>
    <submittedName>
        <fullName evidence="1">Uncharacterized protein</fullName>
    </submittedName>
</protein>
<dbReference type="Proteomes" id="UP001589828">
    <property type="component" value="Unassembled WGS sequence"/>
</dbReference>
<accession>A0ABV6L1Z1</accession>
<comment type="caution">
    <text evidence="1">The sequence shown here is derived from an EMBL/GenBank/DDBJ whole genome shotgun (WGS) entry which is preliminary data.</text>
</comment>
<evidence type="ECO:0000313" key="2">
    <source>
        <dbReference type="Proteomes" id="UP001589828"/>
    </source>
</evidence>
<dbReference type="RefSeq" id="WP_377021585.1">
    <property type="nucleotide sequence ID" value="NZ_JBHLTS010000017.1"/>
</dbReference>
<sequence length="101" mass="11527">MQKVSFPEPLSFGLERYDKRLRLIIFNGTEEWVCHKVSVKDAKAFLEQETAHLFKGRLQLDKKGGLILVSVKGNDVGMISSSDFSRLMSKELQAAYLTRCF</sequence>
<keyword evidence="2" id="KW-1185">Reference proteome</keyword>
<gene>
    <name evidence="1" type="ORF">ACFFGT_05935</name>
</gene>
<proteinExistence type="predicted"/>
<organism evidence="1 2">
    <name type="scientific">Mucilaginibacter angelicae</name>
    <dbReference type="NCBI Taxonomy" id="869718"/>
    <lineage>
        <taxon>Bacteria</taxon>
        <taxon>Pseudomonadati</taxon>
        <taxon>Bacteroidota</taxon>
        <taxon>Sphingobacteriia</taxon>
        <taxon>Sphingobacteriales</taxon>
        <taxon>Sphingobacteriaceae</taxon>
        <taxon>Mucilaginibacter</taxon>
    </lineage>
</organism>
<evidence type="ECO:0000313" key="1">
    <source>
        <dbReference type="EMBL" id="MFC0513727.1"/>
    </source>
</evidence>